<dbReference type="Gene3D" id="1.10.530.10">
    <property type="match status" value="1"/>
</dbReference>
<keyword evidence="3" id="KW-1185">Reference proteome</keyword>
<organism evidence="2 3">
    <name type="scientific">Hydrogenispora ethanolica</name>
    <dbReference type="NCBI Taxonomy" id="1082276"/>
    <lineage>
        <taxon>Bacteria</taxon>
        <taxon>Bacillati</taxon>
        <taxon>Bacillota</taxon>
        <taxon>Hydrogenispora</taxon>
    </lineage>
</organism>
<dbReference type="SUPFAM" id="SSF53955">
    <property type="entry name" value="Lysozyme-like"/>
    <property type="match status" value="1"/>
</dbReference>
<dbReference type="InterPro" id="IPR023346">
    <property type="entry name" value="Lysozyme-like_dom_sf"/>
</dbReference>
<dbReference type="PROSITE" id="PS51257">
    <property type="entry name" value="PROKAR_LIPOPROTEIN"/>
    <property type="match status" value="1"/>
</dbReference>
<dbReference type="Pfam" id="PF01464">
    <property type="entry name" value="SLT"/>
    <property type="match status" value="1"/>
</dbReference>
<accession>A0A4R1RH70</accession>
<dbReference type="Proteomes" id="UP000295008">
    <property type="component" value="Unassembled WGS sequence"/>
</dbReference>
<proteinExistence type="predicted"/>
<comment type="caution">
    <text evidence="2">The sequence shown here is derived from an EMBL/GenBank/DDBJ whole genome shotgun (WGS) entry which is preliminary data.</text>
</comment>
<dbReference type="InterPro" id="IPR008258">
    <property type="entry name" value="Transglycosylase_SLT_dom_1"/>
</dbReference>
<evidence type="ECO:0000259" key="1">
    <source>
        <dbReference type="Pfam" id="PF01464"/>
    </source>
</evidence>
<dbReference type="PANTHER" id="PTHR37423:SF2">
    <property type="entry name" value="MEMBRANE-BOUND LYTIC MUREIN TRANSGLYCOSYLASE C"/>
    <property type="match status" value="1"/>
</dbReference>
<dbReference type="AlphaFoldDB" id="A0A4R1RH70"/>
<protein>
    <submittedName>
        <fullName evidence="2">Transglycosylase-like protein with SLT domain</fullName>
    </submittedName>
</protein>
<dbReference type="RefSeq" id="WP_132014942.1">
    <property type="nucleotide sequence ID" value="NZ_SLUN01000017.1"/>
</dbReference>
<evidence type="ECO:0000313" key="2">
    <source>
        <dbReference type="EMBL" id="TCL65266.1"/>
    </source>
</evidence>
<reference evidence="2 3" key="1">
    <citation type="submission" date="2019-03" db="EMBL/GenBank/DDBJ databases">
        <title>Genomic Encyclopedia of Type Strains, Phase IV (KMG-IV): sequencing the most valuable type-strain genomes for metagenomic binning, comparative biology and taxonomic classification.</title>
        <authorList>
            <person name="Goeker M."/>
        </authorList>
    </citation>
    <scope>NUCLEOTIDE SEQUENCE [LARGE SCALE GENOMIC DNA]</scope>
    <source>
        <strain evidence="2 3">LX-B</strain>
    </source>
</reference>
<gene>
    <name evidence="2" type="ORF">EDC14_101714</name>
</gene>
<dbReference type="OrthoDB" id="9815002at2"/>
<sequence>MKLSDKLSRSNVSRHKLLIALLLLFILSCAYWTLNVWNNETQTDRRQYTAAKVSMVMGFFNNRDPEIHAAIMSTFDPVLVAIVIGIESKYRSDVISPRGCRGLMQLTPDKLADWRNKQKNIEVGAYYLQNLLTRFGSMELAIAAYNAGPEAVIRYRGVPPYQETRRYVEKAKFYTMMFDQIVCFETGLVHSEQRNQLIPKTL</sequence>
<dbReference type="EMBL" id="SLUN01000017">
    <property type="protein sequence ID" value="TCL65266.1"/>
    <property type="molecule type" value="Genomic_DNA"/>
</dbReference>
<name>A0A4R1RH70_HYDET</name>
<evidence type="ECO:0000313" key="3">
    <source>
        <dbReference type="Proteomes" id="UP000295008"/>
    </source>
</evidence>
<dbReference type="CDD" id="cd00254">
    <property type="entry name" value="LT-like"/>
    <property type="match status" value="1"/>
</dbReference>
<dbReference type="PANTHER" id="PTHR37423">
    <property type="entry name" value="SOLUBLE LYTIC MUREIN TRANSGLYCOSYLASE-RELATED"/>
    <property type="match status" value="1"/>
</dbReference>
<feature type="domain" description="Transglycosylase SLT" evidence="1">
    <location>
        <begin position="68"/>
        <end position="157"/>
    </location>
</feature>